<keyword evidence="2" id="KW-1133">Transmembrane helix</keyword>
<evidence type="ECO:0000256" key="1">
    <source>
        <dbReference type="SAM" id="MobiDB-lite"/>
    </source>
</evidence>
<feature type="region of interest" description="Disordered" evidence="1">
    <location>
        <begin position="95"/>
        <end position="118"/>
    </location>
</feature>
<feature type="compositionally biased region" description="Polar residues" evidence="1">
    <location>
        <begin position="99"/>
        <end position="113"/>
    </location>
</feature>
<feature type="transmembrane region" description="Helical" evidence="2">
    <location>
        <begin position="404"/>
        <end position="425"/>
    </location>
</feature>
<keyword evidence="2" id="KW-0472">Membrane</keyword>
<protein>
    <submittedName>
        <fullName evidence="3">Uncharacterized protein</fullName>
    </submittedName>
</protein>
<feature type="transmembrane region" description="Helical" evidence="2">
    <location>
        <begin position="446"/>
        <end position="466"/>
    </location>
</feature>
<name>A0A9W4IH03_9EURO</name>
<dbReference type="OrthoDB" id="2533647at2759"/>
<accession>A0A9W4IH03</accession>
<sequence>MTLPKSLKTEPLGSFDTRLTMKYFGGTEFPPNHFAPVVGLDGAAEEPPDTMQMGTSLKREYRTVELREPFGGFNVGQNFPRLELDAAVDKCHSLDGLTGPSNPQNTPASNSVRDCTPEPLQYDTKNLQTSHASRGTNADFGCFLDSPEKSLFARRDGDTEPLKPSKLRRLLVSQRQWLESPVSGLGGHRPLASRSAIRKPGNPGVVRYVRFRAAPSLLSSPPHVPSRPLPSIERQHDCIATYRKKKQCEKWKIARRPTPRKPSSTRISAVKARVLGNLTPKQADGFDRSLSSSPLHKPDQMPFPAQSYGGTCALDGTVESAPNTPVVRSPKVARSSQKRRLYAHISFSLYRVQSVPEAVPGKVPKYAFILRKVETEITGLAGYLPLQFPHGFEDSVMIVAVKDLVFHTYFIVPSLVINLPLNAFSTAMQYLKDPTMGYVIFRLARAILSLFCYEAALFCALCGVSFSQHQPSNTCSN</sequence>
<proteinExistence type="predicted"/>
<dbReference type="AlphaFoldDB" id="A0A9W4IH03"/>
<evidence type="ECO:0000256" key="2">
    <source>
        <dbReference type="SAM" id="Phobius"/>
    </source>
</evidence>
<organism evidence="3 4">
    <name type="scientific">Penicillium salamii</name>
    <dbReference type="NCBI Taxonomy" id="1612424"/>
    <lineage>
        <taxon>Eukaryota</taxon>
        <taxon>Fungi</taxon>
        <taxon>Dikarya</taxon>
        <taxon>Ascomycota</taxon>
        <taxon>Pezizomycotina</taxon>
        <taxon>Eurotiomycetes</taxon>
        <taxon>Eurotiomycetidae</taxon>
        <taxon>Eurotiales</taxon>
        <taxon>Aspergillaceae</taxon>
        <taxon>Penicillium</taxon>
    </lineage>
</organism>
<evidence type="ECO:0000313" key="4">
    <source>
        <dbReference type="Proteomes" id="UP001152592"/>
    </source>
</evidence>
<keyword evidence="2" id="KW-0812">Transmembrane</keyword>
<reference evidence="3" key="1">
    <citation type="submission" date="2021-07" db="EMBL/GenBank/DDBJ databases">
        <authorList>
            <person name="Branca A.L. A."/>
        </authorList>
    </citation>
    <scope>NUCLEOTIDE SEQUENCE</scope>
</reference>
<comment type="caution">
    <text evidence="3">The sequence shown here is derived from an EMBL/GenBank/DDBJ whole genome shotgun (WGS) entry which is preliminary data.</text>
</comment>
<dbReference type="EMBL" id="CAJVPD010000077">
    <property type="protein sequence ID" value="CAG8296839.1"/>
    <property type="molecule type" value="Genomic_DNA"/>
</dbReference>
<evidence type="ECO:0000313" key="3">
    <source>
        <dbReference type="EMBL" id="CAG8296839.1"/>
    </source>
</evidence>
<dbReference type="Proteomes" id="UP001152592">
    <property type="component" value="Unassembled WGS sequence"/>
</dbReference>
<gene>
    <name evidence="3" type="ORF">PSALAMII_LOCUS1747</name>
</gene>